<evidence type="ECO:0000313" key="3">
    <source>
        <dbReference type="Proteomes" id="UP000198891"/>
    </source>
</evidence>
<keyword evidence="1" id="KW-0472">Membrane</keyword>
<feature type="transmembrane region" description="Helical" evidence="1">
    <location>
        <begin position="51"/>
        <end position="71"/>
    </location>
</feature>
<feature type="transmembrane region" description="Helical" evidence="1">
    <location>
        <begin position="83"/>
        <end position="103"/>
    </location>
</feature>
<name>A0A1H3SPK1_9MICO</name>
<dbReference type="OrthoDB" id="5124052at2"/>
<reference evidence="2 3" key="1">
    <citation type="submission" date="2016-10" db="EMBL/GenBank/DDBJ databases">
        <authorList>
            <person name="de Groot N.N."/>
        </authorList>
    </citation>
    <scope>NUCLEOTIDE SEQUENCE [LARGE SCALE GENOMIC DNA]</scope>
    <source>
        <strain evidence="2 3">CGMCC 4.3491</strain>
    </source>
</reference>
<evidence type="ECO:0000313" key="2">
    <source>
        <dbReference type="EMBL" id="SDZ39854.1"/>
    </source>
</evidence>
<proteinExistence type="predicted"/>
<feature type="transmembrane region" description="Helical" evidence="1">
    <location>
        <begin position="133"/>
        <end position="151"/>
    </location>
</feature>
<evidence type="ECO:0000256" key="1">
    <source>
        <dbReference type="SAM" id="Phobius"/>
    </source>
</evidence>
<dbReference type="AlphaFoldDB" id="A0A1H3SPK1"/>
<dbReference type="RefSeq" id="WP_092556310.1">
    <property type="nucleotide sequence ID" value="NZ_FNPZ01000004.1"/>
</dbReference>
<dbReference type="Proteomes" id="UP000198891">
    <property type="component" value="Unassembled WGS sequence"/>
</dbReference>
<keyword evidence="3" id="KW-1185">Reference proteome</keyword>
<organism evidence="2 3">
    <name type="scientific">Herbiconiux ginsengi</name>
    <dbReference type="NCBI Taxonomy" id="381665"/>
    <lineage>
        <taxon>Bacteria</taxon>
        <taxon>Bacillati</taxon>
        <taxon>Actinomycetota</taxon>
        <taxon>Actinomycetes</taxon>
        <taxon>Micrococcales</taxon>
        <taxon>Microbacteriaceae</taxon>
        <taxon>Herbiconiux</taxon>
    </lineage>
</organism>
<feature type="transmembrane region" description="Helical" evidence="1">
    <location>
        <begin position="163"/>
        <end position="185"/>
    </location>
</feature>
<sequence>MIGFLAWRGIPQRLDPIVARSIYPLIGVAAIGSMIYAIVRTLTAGAEVRDPFFAGVAIAFVVVAAVLVMLVTDPVRSPARFGGLAGAVAAAVLASVASSVSTWGTSNVIWDNWGPLVVGIVILTFSEFRPGRDLALVTAVSAVIVGSTAALETSAMPDLASPVTSAVIAATPVVLFGVGASVFSYRLSLLLSRSAESALREQSGLSRRVRIRLRELLRESGREALSVDVVPFLEGVLERGEVTEADAARARRISAVLRSVIITDMALPWLQRLARAHPDALQADDPGDLAERLTMEQKVALRAVVTTLVAVRTRSASPVVVRLREVGRHRSILLLAPYDGGETGVRVRFGSSIAVMNAVFGRSTVSVVEGELRMLFAFEPKTVPAPASGPASGPQSSMPS</sequence>
<accession>A0A1H3SPK1</accession>
<dbReference type="STRING" id="381665.SAMN05216554_3556"/>
<gene>
    <name evidence="2" type="ORF">SAMN05216554_3556</name>
</gene>
<keyword evidence="1" id="KW-0812">Transmembrane</keyword>
<feature type="transmembrane region" description="Helical" evidence="1">
    <location>
        <begin position="21"/>
        <end position="39"/>
    </location>
</feature>
<protein>
    <submittedName>
        <fullName evidence="2">Uncharacterized protein</fullName>
    </submittedName>
</protein>
<feature type="transmembrane region" description="Helical" evidence="1">
    <location>
        <begin position="109"/>
        <end position="126"/>
    </location>
</feature>
<dbReference type="EMBL" id="FNPZ01000004">
    <property type="protein sequence ID" value="SDZ39854.1"/>
    <property type="molecule type" value="Genomic_DNA"/>
</dbReference>
<keyword evidence="1" id="KW-1133">Transmembrane helix</keyword>